<dbReference type="EMBL" id="QKVK01000001">
    <property type="protein sequence ID" value="PZF78867.1"/>
    <property type="molecule type" value="Genomic_DNA"/>
</dbReference>
<name>A0A2W2BT54_9HYPH</name>
<reference evidence="2" key="1">
    <citation type="submission" date="2018-06" db="EMBL/GenBank/DDBJ databases">
        <title>Aestuariibacter litoralis strain KCTC 52945T.</title>
        <authorList>
            <person name="Li X."/>
            <person name="Salam N."/>
            <person name="Li J.-L."/>
            <person name="Chen Y.-M."/>
            <person name="Yang Z.-W."/>
            <person name="Zhang L.-Y."/>
            <person name="Han M.-X."/>
            <person name="Xiao M."/>
            <person name="Li W.-J."/>
        </authorList>
    </citation>
    <scope>NUCLEOTIDE SEQUENCE [LARGE SCALE GENOMIC DNA]</scope>
    <source>
        <strain evidence="2">KCTC 52945</strain>
    </source>
</reference>
<comment type="caution">
    <text evidence="1">The sequence shown here is derived from an EMBL/GenBank/DDBJ whole genome shotgun (WGS) entry which is preliminary data.</text>
</comment>
<keyword evidence="2" id="KW-1185">Reference proteome</keyword>
<accession>A0A2W2BT54</accession>
<gene>
    <name evidence="1" type="ORF">DK847_03490</name>
</gene>
<dbReference type="RefSeq" id="WP_111196195.1">
    <property type="nucleotide sequence ID" value="NZ_QKVK01000001.1"/>
</dbReference>
<dbReference type="Proteomes" id="UP000248795">
    <property type="component" value="Unassembled WGS sequence"/>
</dbReference>
<evidence type="ECO:0000313" key="2">
    <source>
        <dbReference type="Proteomes" id="UP000248795"/>
    </source>
</evidence>
<proteinExistence type="predicted"/>
<protein>
    <submittedName>
        <fullName evidence="1">Uncharacterized protein</fullName>
    </submittedName>
</protein>
<evidence type="ECO:0000313" key="1">
    <source>
        <dbReference type="EMBL" id="PZF78867.1"/>
    </source>
</evidence>
<organism evidence="1 2">
    <name type="scientific">Aestuariivirga litoralis</name>
    <dbReference type="NCBI Taxonomy" id="2650924"/>
    <lineage>
        <taxon>Bacteria</taxon>
        <taxon>Pseudomonadati</taxon>
        <taxon>Pseudomonadota</taxon>
        <taxon>Alphaproteobacteria</taxon>
        <taxon>Hyphomicrobiales</taxon>
        <taxon>Aestuariivirgaceae</taxon>
        <taxon>Aestuariivirga</taxon>
    </lineage>
</organism>
<sequence length="131" mass="14353">MCDYSLEMYSSRPAREGERYVTTRFPSGSMGLTAPGQPGTAVCMACDTRLAISDIPAELAARHGFAEREEAVFMRLDSGVYRDGLRFANGIELSLQQIPVGVAMELVPMEPVKLPFAEVADEVKTEVHELV</sequence>
<dbReference type="AlphaFoldDB" id="A0A2W2BT54"/>